<dbReference type="GO" id="GO:0030288">
    <property type="term" value="C:outer membrane-bounded periplasmic space"/>
    <property type="evidence" value="ECO:0007669"/>
    <property type="project" value="TreeGrafter"/>
</dbReference>
<dbReference type="PANTHER" id="PTHR30036">
    <property type="entry name" value="D-XYLOSE-BINDING PERIPLASMIC PROTEIN"/>
    <property type="match status" value="1"/>
</dbReference>
<dbReference type="EMBL" id="DYXE01000044">
    <property type="protein sequence ID" value="HJH49520.1"/>
    <property type="molecule type" value="Genomic_DNA"/>
</dbReference>
<feature type="signal peptide" evidence="4">
    <location>
        <begin position="1"/>
        <end position="28"/>
    </location>
</feature>
<dbReference type="PANTHER" id="PTHR30036:SF7">
    <property type="entry name" value="ABC TRANSPORTER PERIPLASMIC-BINDING PROTEIN YPHF"/>
    <property type="match status" value="1"/>
</dbReference>
<dbReference type="InterPro" id="IPR025997">
    <property type="entry name" value="SBP_2_dom"/>
</dbReference>
<accession>A0A9D2VWL3</accession>
<evidence type="ECO:0000313" key="7">
    <source>
        <dbReference type="Proteomes" id="UP000813420"/>
    </source>
</evidence>
<feature type="region of interest" description="Disordered" evidence="3">
    <location>
        <begin position="25"/>
        <end position="46"/>
    </location>
</feature>
<comment type="subcellular location">
    <subcellularLocation>
        <location evidence="1">Cell envelope</location>
    </subcellularLocation>
</comment>
<dbReference type="AlphaFoldDB" id="A0A9D2VWL3"/>
<protein>
    <submittedName>
        <fullName evidence="6">Sugar ABC transporter substrate-binding protein</fullName>
    </submittedName>
</protein>
<feature type="compositionally biased region" description="Low complexity" evidence="3">
    <location>
        <begin position="25"/>
        <end position="36"/>
    </location>
</feature>
<dbReference type="InterPro" id="IPR028082">
    <property type="entry name" value="Peripla_BP_I"/>
</dbReference>
<gene>
    <name evidence="6" type="ORF">K8V39_04585</name>
</gene>
<feature type="domain" description="Periplasmic binding protein" evidence="5">
    <location>
        <begin position="48"/>
        <end position="313"/>
    </location>
</feature>
<dbReference type="InterPro" id="IPR050555">
    <property type="entry name" value="Bact_Solute-Bind_Prot2"/>
</dbReference>
<dbReference type="Proteomes" id="UP000813420">
    <property type="component" value="Unassembled WGS sequence"/>
</dbReference>
<name>A0A9D2VWL3_9FIRM</name>
<dbReference type="PROSITE" id="PS51257">
    <property type="entry name" value="PROKAR_LIPOPROTEIN"/>
    <property type="match status" value="1"/>
</dbReference>
<proteinExistence type="inferred from homology"/>
<evidence type="ECO:0000256" key="3">
    <source>
        <dbReference type="SAM" id="MobiDB-lite"/>
    </source>
</evidence>
<evidence type="ECO:0000313" key="6">
    <source>
        <dbReference type="EMBL" id="HJH49520.1"/>
    </source>
</evidence>
<dbReference type="Gene3D" id="3.40.50.2300">
    <property type="match status" value="2"/>
</dbReference>
<dbReference type="SUPFAM" id="SSF53822">
    <property type="entry name" value="Periplasmic binding protein-like I"/>
    <property type="match status" value="1"/>
</dbReference>
<evidence type="ECO:0000256" key="4">
    <source>
        <dbReference type="SAM" id="SignalP"/>
    </source>
</evidence>
<evidence type="ECO:0000256" key="1">
    <source>
        <dbReference type="ARBA" id="ARBA00004196"/>
    </source>
</evidence>
<evidence type="ECO:0000259" key="5">
    <source>
        <dbReference type="Pfam" id="PF13407"/>
    </source>
</evidence>
<reference evidence="6" key="1">
    <citation type="journal article" date="2021" name="PeerJ">
        <title>Extensive microbial diversity within the chicken gut microbiome revealed by metagenomics and culture.</title>
        <authorList>
            <person name="Gilroy R."/>
            <person name="Ravi A."/>
            <person name="Getino M."/>
            <person name="Pursley I."/>
            <person name="Horton D.L."/>
            <person name="Alikhan N.F."/>
            <person name="Baker D."/>
            <person name="Gharbi K."/>
            <person name="Hall N."/>
            <person name="Watson M."/>
            <person name="Adriaenssens E.M."/>
            <person name="Foster-Nyarko E."/>
            <person name="Jarju S."/>
            <person name="Secka A."/>
            <person name="Antonio M."/>
            <person name="Oren A."/>
            <person name="Chaudhuri R.R."/>
            <person name="La Ragione R."/>
            <person name="Hildebrand F."/>
            <person name="Pallen M.J."/>
        </authorList>
    </citation>
    <scope>NUCLEOTIDE SEQUENCE</scope>
    <source>
        <strain evidence="6">USAMLcec4-12693</strain>
    </source>
</reference>
<sequence>MKKKVLSAILCIAMVATMLIGCSSGGSSDSGDSGDSGSDEGSGGGKKIGITVQNIENAYWAGVMSKLGEILKENGYEATIVGCEENASTQISQIENFITSGCDLIMVHPHDADAVEESCKQALDAGIKVMCWDNEMENTTANWVLDNTELGKEIGKTAANFINEHFTADNKAEVCVIGKPDTQVLLERQQGIEAGLEENCEDNYEIVATIEGVVNNEVQSQAETVLQAHPDCKVWVGVGAGAMIGSNTALLAEYGGAGNIPEDVGVITTDVTSEQLDSLQAGDEAVRAIVGFEGSNTDTAQACYEMFEKILNGEFDDVSGDEKNVYRPTMEINSDNIEEIQAGM</sequence>
<organism evidence="6 7">
    <name type="scientific">Merdimonas faecis</name>
    <dbReference type="NCBI Taxonomy" id="1653435"/>
    <lineage>
        <taxon>Bacteria</taxon>
        <taxon>Bacillati</taxon>
        <taxon>Bacillota</taxon>
        <taxon>Clostridia</taxon>
        <taxon>Lachnospirales</taxon>
        <taxon>Lachnospiraceae</taxon>
        <taxon>Merdimonas</taxon>
    </lineage>
</organism>
<keyword evidence="4" id="KW-0732">Signal</keyword>
<dbReference type="GO" id="GO:0030246">
    <property type="term" value="F:carbohydrate binding"/>
    <property type="evidence" value="ECO:0007669"/>
    <property type="project" value="TreeGrafter"/>
</dbReference>
<dbReference type="CDD" id="cd01536">
    <property type="entry name" value="PBP1_ABC_sugar_binding-like"/>
    <property type="match status" value="1"/>
</dbReference>
<reference evidence="6" key="2">
    <citation type="submission" date="2021-09" db="EMBL/GenBank/DDBJ databases">
        <authorList>
            <person name="Gilroy R."/>
        </authorList>
    </citation>
    <scope>NUCLEOTIDE SEQUENCE</scope>
    <source>
        <strain evidence="6">USAMLcec4-12693</strain>
    </source>
</reference>
<comment type="similarity">
    <text evidence="2">Belongs to the bacterial solute-binding protein 2 family.</text>
</comment>
<dbReference type="Pfam" id="PF13407">
    <property type="entry name" value="Peripla_BP_4"/>
    <property type="match status" value="1"/>
</dbReference>
<feature type="chain" id="PRO_5038854703" evidence="4">
    <location>
        <begin position="29"/>
        <end position="344"/>
    </location>
</feature>
<evidence type="ECO:0000256" key="2">
    <source>
        <dbReference type="ARBA" id="ARBA00007639"/>
    </source>
</evidence>
<comment type="caution">
    <text evidence="6">The sequence shown here is derived from an EMBL/GenBank/DDBJ whole genome shotgun (WGS) entry which is preliminary data.</text>
</comment>
<dbReference type="RefSeq" id="WP_277271806.1">
    <property type="nucleotide sequence ID" value="NZ_DYXE01000044.1"/>
</dbReference>